<accession>A0ACC3TMW9</accession>
<dbReference type="Proteomes" id="UP001489719">
    <property type="component" value="Unassembled WGS sequence"/>
</dbReference>
<reference evidence="2" key="1">
    <citation type="journal article" date="2024" name="Front. Bioeng. Biotechnol.">
        <title>Genome-scale model development and genomic sequencing of the oleaginous clade Lipomyces.</title>
        <authorList>
            <person name="Czajka J.J."/>
            <person name="Han Y."/>
            <person name="Kim J."/>
            <person name="Mondo S.J."/>
            <person name="Hofstad B.A."/>
            <person name="Robles A."/>
            <person name="Haridas S."/>
            <person name="Riley R."/>
            <person name="LaButti K."/>
            <person name="Pangilinan J."/>
            <person name="Andreopoulos W."/>
            <person name="Lipzen A."/>
            <person name="Yan J."/>
            <person name="Wang M."/>
            <person name="Ng V."/>
            <person name="Grigoriev I.V."/>
            <person name="Spatafora J.W."/>
            <person name="Magnuson J.K."/>
            <person name="Baker S.E."/>
            <person name="Pomraning K.R."/>
        </authorList>
    </citation>
    <scope>NUCLEOTIDE SEQUENCE [LARGE SCALE GENOMIC DNA]</scope>
    <source>
        <strain evidence="2">CBS 10300</strain>
    </source>
</reference>
<evidence type="ECO:0000313" key="2">
    <source>
        <dbReference type="Proteomes" id="UP001489719"/>
    </source>
</evidence>
<proteinExistence type="predicted"/>
<name>A0ACC3TMW9_9ASCO</name>
<comment type="caution">
    <text evidence="1">The sequence shown here is derived from an EMBL/GenBank/DDBJ whole genome shotgun (WGS) entry which is preliminary data.</text>
</comment>
<dbReference type="EMBL" id="MU970081">
    <property type="protein sequence ID" value="KAK9322211.1"/>
    <property type="molecule type" value="Genomic_DNA"/>
</dbReference>
<protein>
    <submittedName>
        <fullName evidence="1">Uncharacterized protein</fullName>
    </submittedName>
</protein>
<gene>
    <name evidence="1" type="ORF">V1517DRAFT_324041</name>
</gene>
<sequence length="228" mass="25778">MALASDTLVRTTKGDKRVGDIQIGDILYLAQGRQTPCIGVAPPATAKLKTTTYQKFDSSKWTSLTCTPDYRLTLTTTGTRPFISGKRVVWFTRCDRTSSYIPSSRPHPPDDAPRSSSPLSDSSSMELDKAAQDRFAAIRKSLDRINCDCGGLRRVYRCFKTDQLAQLALKILQSDRHHLLDPLIVRDGAEFSMTVNEYERLCCKEVKRKYLKLYSSLKRACLCWIGRR</sequence>
<keyword evidence="2" id="KW-1185">Reference proteome</keyword>
<organism evidence="1 2">
    <name type="scientific">Lipomyces orientalis</name>
    <dbReference type="NCBI Taxonomy" id="1233043"/>
    <lineage>
        <taxon>Eukaryota</taxon>
        <taxon>Fungi</taxon>
        <taxon>Dikarya</taxon>
        <taxon>Ascomycota</taxon>
        <taxon>Saccharomycotina</taxon>
        <taxon>Lipomycetes</taxon>
        <taxon>Lipomycetales</taxon>
        <taxon>Lipomycetaceae</taxon>
        <taxon>Lipomyces</taxon>
    </lineage>
</organism>
<evidence type="ECO:0000313" key="1">
    <source>
        <dbReference type="EMBL" id="KAK9322211.1"/>
    </source>
</evidence>